<evidence type="ECO:0000256" key="1">
    <source>
        <dbReference type="ARBA" id="ARBA00023015"/>
    </source>
</evidence>
<dbReference type="PANTHER" id="PTHR47506:SF1">
    <property type="entry name" value="HTH-TYPE TRANSCRIPTIONAL REGULATOR YJDC"/>
    <property type="match status" value="1"/>
</dbReference>
<gene>
    <name evidence="6" type="ORF">HKW67_18805</name>
</gene>
<accession>A0A6M4IRN0</accession>
<name>A0A6M4IRN0_9BACT</name>
<reference evidence="6 7" key="1">
    <citation type="submission" date="2020-05" db="EMBL/GenBank/DDBJ databases">
        <title>Complete genome sequence of Gemmatimonas greenlandica TET16.</title>
        <authorList>
            <person name="Zeng Y."/>
        </authorList>
    </citation>
    <scope>NUCLEOTIDE SEQUENCE [LARGE SCALE GENOMIC DNA]</scope>
    <source>
        <strain evidence="6 7">TET16</strain>
    </source>
</reference>
<dbReference type="Proteomes" id="UP000500938">
    <property type="component" value="Chromosome"/>
</dbReference>
<evidence type="ECO:0000313" key="7">
    <source>
        <dbReference type="Proteomes" id="UP000500938"/>
    </source>
</evidence>
<keyword evidence="2 4" id="KW-0238">DNA-binding</keyword>
<dbReference type="Pfam" id="PF00440">
    <property type="entry name" value="TetR_N"/>
    <property type="match status" value="1"/>
</dbReference>
<dbReference type="GO" id="GO:0003677">
    <property type="term" value="F:DNA binding"/>
    <property type="evidence" value="ECO:0007669"/>
    <property type="project" value="UniProtKB-UniRule"/>
</dbReference>
<feature type="DNA-binding region" description="H-T-H motif" evidence="4">
    <location>
        <begin position="28"/>
        <end position="47"/>
    </location>
</feature>
<keyword evidence="7" id="KW-1185">Reference proteome</keyword>
<dbReference type="InterPro" id="IPR036271">
    <property type="entry name" value="Tet_transcr_reg_TetR-rel_C_sf"/>
</dbReference>
<evidence type="ECO:0000256" key="4">
    <source>
        <dbReference type="PROSITE-ProRule" id="PRU00335"/>
    </source>
</evidence>
<protein>
    <submittedName>
        <fullName evidence="6">TetR/AcrR family transcriptional regulator</fullName>
    </submittedName>
</protein>
<dbReference type="SUPFAM" id="SSF48498">
    <property type="entry name" value="Tetracyclin repressor-like, C-terminal domain"/>
    <property type="match status" value="1"/>
</dbReference>
<dbReference type="EMBL" id="CP053085">
    <property type="protein sequence ID" value="QJR37413.1"/>
    <property type="molecule type" value="Genomic_DNA"/>
</dbReference>
<sequence>MASTTLTKPELLDRLSDTFRRLGYDGASIADIAAATGLGKSSLYHYFPGGKEEMASEVLAHLAQSLEQALFAPLAGPGTPNAKLSRMLAVIDAFYDGGRKACLLERMTASADRSRFQRPLRGIFVRWMESIEGLGREAGLTPKVAEARAEDAVVRIEGALVLCAATGDVAPFARALAAIRGTFSTR</sequence>
<evidence type="ECO:0000256" key="2">
    <source>
        <dbReference type="ARBA" id="ARBA00023125"/>
    </source>
</evidence>
<proteinExistence type="predicted"/>
<dbReference type="SUPFAM" id="SSF46689">
    <property type="entry name" value="Homeodomain-like"/>
    <property type="match status" value="1"/>
</dbReference>
<dbReference type="Pfam" id="PF21993">
    <property type="entry name" value="TetR_C_13_2"/>
    <property type="match status" value="1"/>
</dbReference>
<keyword evidence="3" id="KW-0804">Transcription</keyword>
<evidence type="ECO:0000256" key="3">
    <source>
        <dbReference type="ARBA" id="ARBA00023163"/>
    </source>
</evidence>
<dbReference type="AlphaFoldDB" id="A0A6M4IRN0"/>
<dbReference type="InterPro" id="IPR001647">
    <property type="entry name" value="HTH_TetR"/>
</dbReference>
<dbReference type="Gene3D" id="1.10.357.10">
    <property type="entry name" value="Tetracycline Repressor, domain 2"/>
    <property type="match status" value="1"/>
</dbReference>
<dbReference type="KEGG" id="ggr:HKW67_18805"/>
<dbReference type="InterPro" id="IPR054156">
    <property type="entry name" value="YxaF_TetR_C"/>
</dbReference>
<dbReference type="PROSITE" id="PS50977">
    <property type="entry name" value="HTH_TETR_2"/>
    <property type="match status" value="1"/>
</dbReference>
<dbReference type="RefSeq" id="WP_171226848.1">
    <property type="nucleotide sequence ID" value="NZ_CP053085.1"/>
</dbReference>
<dbReference type="PANTHER" id="PTHR47506">
    <property type="entry name" value="TRANSCRIPTIONAL REGULATORY PROTEIN"/>
    <property type="match status" value="1"/>
</dbReference>
<dbReference type="InterPro" id="IPR009057">
    <property type="entry name" value="Homeodomain-like_sf"/>
</dbReference>
<feature type="domain" description="HTH tetR-type" evidence="5">
    <location>
        <begin position="5"/>
        <end position="65"/>
    </location>
</feature>
<keyword evidence="1" id="KW-0805">Transcription regulation</keyword>
<organism evidence="6 7">
    <name type="scientific">Gemmatimonas groenlandica</name>
    <dbReference type="NCBI Taxonomy" id="2732249"/>
    <lineage>
        <taxon>Bacteria</taxon>
        <taxon>Pseudomonadati</taxon>
        <taxon>Gemmatimonadota</taxon>
        <taxon>Gemmatimonadia</taxon>
        <taxon>Gemmatimonadales</taxon>
        <taxon>Gemmatimonadaceae</taxon>
        <taxon>Gemmatimonas</taxon>
    </lineage>
</organism>
<evidence type="ECO:0000259" key="5">
    <source>
        <dbReference type="PROSITE" id="PS50977"/>
    </source>
</evidence>
<evidence type="ECO:0000313" key="6">
    <source>
        <dbReference type="EMBL" id="QJR37413.1"/>
    </source>
</evidence>